<name>A0A1Q9D5E5_SYMMI</name>
<protein>
    <submittedName>
        <fullName evidence="1">Uncharacterized protein</fullName>
    </submittedName>
</protein>
<organism evidence="1 2">
    <name type="scientific">Symbiodinium microadriaticum</name>
    <name type="common">Dinoflagellate</name>
    <name type="synonym">Zooxanthella microadriatica</name>
    <dbReference type="NCBI Taxonomy" id="2951"/>
    <lineage>
        <taxon>Eukaryota</taxon>
        <taxon>Sar</taxon>
        <taxon>Alveolata</taxon>
        <taxon>Dinophyceae</taxon>
        <taxon>Suessiales</taxon>
        <taxon>Symbiodiniaceae</taxon>
        <taxon>Symbiodinium</taxon>
    </lineage>
</organism>
<dbReference type="EMBL" id="LSRX01000716">
    <property type="protein sequence ID" value="OLP90347.1"/>
    <property type="molecule type" value="Genomic_DNA"/>
</dbReference>
<evidence type="ECO:0000313" key="2">
    <source>
        <dbReference type="Proteomes" id="UP000186817"/>
    </source>
</evidence>
<sequence>MDDSGGQFWHGVNYDGVMDLLEKILQNLLEQTFQQPNEYATQLAYHACFYLNKLRELRPAGRTLPPQATEPTAPTDFQLNVHNPLIEAEATLSNLANNHVDLPMRHVQRELLRAEALLKEGRALLKSWSNDPEAPGALPGTAATRNALDGIDWALLATEEGGVATMDEAIRHAAEATQRSNQYMMELISWLQGKFSQDALAVEDTTQTYVEYLLNLYHADNMVQLPHYFDENKETTVYYLALETLDKIVHLL</sequence>
<dbReference type="OrthoDB" id="452621at2759"/>
<accession>A0A1Q9D5E5</accession>
<gene>
    <name evidence="1" type="ORF">AK812_SmicGene28074</name>
</gene>
<proteinExistence type="predicted"/>
<comment type="caution">
    <text evidence="1">The sequence shown here is derived from an EMBL/GenBank/DDBJ whole genome shotgun (WGS) entry which is preliminary data.</text>
</comment>
<dbReference type="Proteomes" id="UP000186817">
    <property type="component" value="Unassembled WGS sequence"/>
</dbReference>
<reference evidence="1 2" key="1">
    <citation type="submission" date="2016-02" db="EMBL/GenBank/DDBJ databases">
        <title>Genome analysis of coral dinoflagellate symbionts highlights evolutionary adaptations to a symbiotic lifestyle.</title>
        <authorList>
            <person name="Aranda M."/>
            <person name="Li Y."/>
            <person name="Liew Y.J."/>
            <person name="Baumgarten S."/>
            <person name="Simakov O."/>
            <person name="Wilson M."/>
            <person name="Piel J."/>
            <person name="Ashoor H."/>
            <person name="Bougouffa S."/>
            <person name="Bajic V.B."/>
            <person name="Ryu T."/>
            <person name="Ravasi T."/>
            <person name="Bayer T."/>
            <person name="Micklem G."/>
            <person name="Kim H."/>
            <person name="Bhak J."/>
            <person name="Lajeunesse T.C."/>
            <person name="Voolstra C.R."/>
        </authorList>
    </citation>
    <scope>NUCLEOTIDE SEQUENCE [LARGE SCALE GENOMIC DNA]</scope>
    <source>
        <strain evidence="1 2">CCMP2467</strain>
    </source>
</reference>
<keyword evidence="2" id="KW-1185">Reference proteome</keyword>
<dbReference type="AlphaFoldDB" id="A0A1Q9D5E5"/>
<evidence type="ECO:0000313" key="1">
    <source>
        <dbReference type="EMBL" id="OLP90347.1"/>
    </source>
</evidence>